<keyword evidence="3" id="KW-1185">Reference proteome</keyword>
<accession>A0A5B8M3T9</accession>
<keyword evidence="2" id="KW-0808">Transferase</keyword>
<dbReference type="PRINTS" id="PR01210">
    <property type="entry name" value="GGTRANSPTASE"/>
</dbReference>
<dbReference type="AlphaFoldDB" id="A0A5B8M3T9"/>
<feature type="compositionally biased region" description="Acidic residues" evidence="1">
    <location>
        <begin position="399"/>
        <end position="409"/>
    </location>
</feature>
<gene>
    <name evidence="2" type="ORF">FPZ11_06445</name>
</gene>
<dbReference type="KEGG" id="huw:FPZ11_06445"/>
<dbReference type="InterPro" id="IPR043138">
    <property type="entry name" value="GGT_lsub"/>
</dbReference>
<dbReference type="Pfam" id="PF01019">
    <property type="entry name" value="G_glu_transpept"/>
    <property type="match status" value="1"/>
</dbReference>
<proteinExistence type="predicted"/>
<evidence type="ECO:0000313" key="3">
    <source>
        <dbReference type="Proteomes" id="UP000320216"/>
    </source>
</evidence>
<evidence type="ECO:0000313" key="2">
    <source>
        <dbReference type="EMBL" id="QDZ14445.1"/>
    </source>
</evidence>
<dbReference type="Gene3D" id="1.10.246.130">
    <property type="match status" value="1"/>
</dbReference>
<feature type="compositionally biased region" description="Basic and acidic residues" evidence="1">
    <location>
        <begin position="419"/>
        <end position="429"/>
    </location>
</feature>
<dbReference type="PANTHER" id="PTHR43881">
    <property type="entry name" value="GAMMA-GLUTAMYLTRANSPEPTIDASE (AFU_ORTHOLOGUE AFUA_4G13580)"/>
    <property type="match status" value="1"/>
</dbReference>
<dbReference type="OrthoDB" id="9781342at2"/>
<protein>
    <submittedName>
        <fullName evidence="2">Transferase</fullName>
    </submittedName>
</protein>
<evidence type="ECO:0000256" key="1">
    <source>
        <dbReference type="SAM" id="MobiDB-lite"/>
    </source>
</evidence>
<reference evidence="2 3" key="1">
    <citation type="submission" date="2019-07" db="EMBL/GenBank/DDBJ databases">
        <title>Full genome sequence of Humibacter sp. WJ7-1.</title>
        <authorList>
            <person name="Im W.-T."/>
        </authorList>
    </citation>
    <scope>NUCLEOTIDE SEQUENCE [LARGE SCALE GENOMIC DNA]</scope>
    <source>
        <strain evidence="2 3">WJ7-1</strain>
    </source>
</reference>
<dbReference type="RefSeq" id="WP_146319351.1">
    <property type="nucleotide sequence ID" value="NZ_CP042305.1"/>
</dbReference>
<dbReference type="EMBL" id="CP042305">
    <property type="protein sequence ID" value="QDZ14445.1"/>
    <property type="molecule type" value="Genomic_DNA"/>
</dbReference>
<dbReference type="Gene3D" id="3.60.20.40">
    <property type="match status" value="1"/>
</dbReference>
<name>A0A5B8M3T9_9MICO</name>
<organism evidence="2 3">
    <name type="scientific">Humibacter ginsenosidimutans</name>
    <dbReference type="NCBI Taxonomy" id="2599293"/>
    <lineage>
        <taxon>Bacteria</taxon>
        <taxon>Bacillati</taxon>
        <taxon>Actinomycetota</taxon>
        <taxon>Actinomycetes</taxon>
        <taxon>Micrococcales</taxon>
        <taxon>Microbacteriaceae</taxon>
        <taxon>Humibacter</taxon>
    </lineage>
</organism>
<dbReference type="PANTHER" id="PTHR43881:SF1">
    <property type="entry name" value="GAMMA-GLUTAMYLTRANSPEPTIDASE (AFU_ORTHOLOGUE AFUA_4G13580)"/>
    <property type="match status" value="1"/>
</dbReference>
<feature type="region of interest" description="Disordered" evidence="1">
    <location>
        <begin position="368"/>
        <end position="429"/>
    </location>
</feature>
<dbReference type="InterPro" id="IPR029055">
    <property type="entry name" value="Ntn_hydrolases_N"/>
</dbReference>
<sequence length="623" mass="65957">MTFAPAPDFTTRPTIRGTFGVAASTHWLATASAQAVLERGGNAFDAAVAAGFVLHVVEPHLNGPGGDLTGLFRTVDGDVRVLMGQGPAPAAATLEHYRDDEGLTDVPGAGALAAAVPGAVDAWLRLLAEHGTWELADVLAYAIGYAEHGHPVHHNVVTTLDRIREHFLQHWPTSAARWLDARGHAPKPGDLIANPTYAATLRRLVDAGAGEVSRRGRIAAAASAWSQGFVAQAIERFVRTPHRHSDGHDHAGVIAAADLAAFRAGEEEPVDIAFHGFTLHKTGPWGQGPVLLQMLTILDAYGRLHGLRDEHVDPSTAFGIHVIVEAEKLALADRDAWYADPRFAEVPLMTLLSVEYAETRAALIGEEASARLRPGSPEGRTPYLPPVEAGAGKDGLADSADDENDESATEEPAGIGEPTVDRHGQTRGDTCHLDVADRFGNVVTVTPSGGWLQSSPTIPELGFCLGTRLQMAWLDEHSPAVLQPGARPRTTLSATMVTASGAGGARVLTLGTPGGDQQDQWQLPALLRMLVAGWDPQAAIDAPTFHTTSHVSSFWPRVWEPAGLVIEDRVGADVIAELERRGHRVTVAGGWTLGRLSGVGIDTDGTLWAAANPRGAQGYAAGR</sequence>
<dbReference type="GO" id="GO:0016740">
    <property type="term" value="F:transferase activity"/>
    <property type="evidence" value="ECO:0007669"/>
    <property type="project" value="UniProtKB-KW"/>
</dbReference>
<dbReference type="SUPFAM" id="SSF56235">
    <property type="entry name" value="N-terminal nucleophile aminohydrolases (Ntn hydrolases)"/>
    <property type="match status" value="1"/>
</dbReference>
<dbReference type="InterPro" id="IPR043137">
    <property type="entry name" value="GGT_ssub_C"/>
</dbReference>
<dbReference type="Proteomes" id="UP000320216">
    <property type="component" value="Chromosome"/>
</dbReference>
<dbReference type="InterPro" id="IPR052896">
    <property type="entry name" value="GGT-like_enzyme"/>
</dbReference>